<dbReference type="EMBL" id="PGOL01000681">
    <property type="protein sequence ID" value="PKI66293.1"/>
    <property type="molecule type" value="Genomic_DNA"/>
</dbReference>
<protein>
    <submittedName>
        <fullName evidence="1">Uncharacterized protein</fullName>
    </submittedName>
</protein>
<dbReference type="Proteomes" id="UP000233551">
    <property type="component" value="Unassembled WGS sequence"/>
</dbReference>
<dbReference type="AlphaFoldDB" id="A0A2I0KDP3"/>
<proteinExistence type="predicted"/>
<reference evidence="1 2" key="1">
    <citation type="submission" date="2017-11" db="EMBL/GenBank/DDBJ databases">
        <title>De-novo sequencing of pomegranate (Punica granatum L.) genome.</title>
        <authorList>
            <person name="Akparov Z."/>
            <person name="Amiraslanov A."/>
            <person name="Hajiyeva S."/>
            <person name="Abbasov M."/>
            <person name="Kaur K."/>
            <person name="Hamwieh A."/>
            <person name="Solovyev V."/>
            <person name="Salamov A."/>
            <person name="Braich B."/>
            <person name="Kosarev P."/>
            <person name="Mahmoud A."/>
            <person name="Hajiyev E."/>
            <person name="Babayeva S."/>
            <person name="Izzatullayeva V."/>
            <person name="Mammadov A."/>
            <person name="Mammadov A."/>
            <person name="Sharifova S."/>
            <person name="Ojaghi J."/>
            <person name="Eynullazada K."/>
            <person name="Bayramov B."/>
            <person name="Abdulazimova A."/>
            <person name="Shahmuradov I."/>
        </authorList>
    </citation>
    <scope>NUCLEOTIDE SEQUENCE [LARGE SCALE GENOMIC DNA]</scope>
    <source>
        <strain evidence="2">cv. AG2017</strain>
        <tissue evidence="1">Leaf</tissue>
    </source>
</reference>
<organism evidence="1 2">
    <name type="scientific">Punica granatum</name>
    <name type="common">Pomegranate</name>
    <dbReference type="NCBI Taxonomy" id="22663"/>
    <lineage>
        <taxon>Eukaryota</taxon>
        <taxon>Viridiplantae</taxon>
        <taxon>Streptophyta</taxon>
        <taxon>Embryophyta</taxon>
        <taxon>Tracheophyta</taxon>
        <taxon>Spermatophyta</taxon>
        <taxon>Magnoliopsida</taxon>
        <taxon>eudicotyledons</taxon>
        <taxon>Gunneridae</taxon>
        <taxon>Pentapetalae</taxon>
        <taxon>rosids</taxon>
        <taxon>malvids</taxon>
        <taxon>Myrtales</taxon>
        <taxon>Lythraceae</taxon>
        <taxon>Punica</taxon>
    </lineage>
</organism>
<evidence type="ECO:0000313" key="1">
    <source>
        <dbReference type="EMBL" id="PKI66293.1"/>
    </source>
</evidence>
<gene>
    <name evidence="1" type="ORF">CRG98_013319</name>
</gene>
<evidence type="ECO:0000313" key="2">
    <source>
        <dbReference type="Proteomes" id="UP000233551"/>
    </source>
</evidence>
<accession>A0A2I0KDP3</accession>
<sequence>MSKNDSLRSMFTRVKGSDVVMALPLAFEADLSAMITELGTKQGADDGLRAQRSKSKPIKLVRYVGPLGQDLVTRLNRPKLATKSSLGKNL</sequence>
<name>A0A2I0KDP3_PUNGR</name>
<keyword evidence="2" id="KW-1185">Reference proteome</keyword>
<comment type="caution">
    <text evidence="1">The sequence shown here is derived from an EMBL/GenBank/DDBJ whole genome shotgun (WGS) entry which is preliminary data.</text>
</comment>